<feature type="domain" description="DUF4145" evidence="2">
    <location>
        <begin position="48"/>
        <end position="123"/>
    </location>
</feature>
<dbReference type="InterPro" id="IPR025285">
    <property type="entry name" value="DUF4145"/>
</dbReference>
<proteinExistence type="predicted"/>
<comment type="caution">
    <text evidence="3">The sequence shown here is derived from an EMBL/GenBank/DDBJ whole genome shotgun (WGS) entry which is preliminary data.</text>
</comment>
<dbReference type="EMBL" id="WMET01000010">
    <property type="protein sequence ID" value="MYL22008.1"/>
    <property type="molecule type" value="Genomic_DNA"/>
</dbReference>
<evidence type="ECO:0000313" key="4">
    <source>
        <dbReference type="Proteomes" id="UP000460949"/>
    </source>
</evidence>
<evidence type="ECO:0000313" key="3">
    <source>
        <dbReference type="EMBL" id="MYL22008.1"/>
    </source>
</evidence>
<keyword evidence="1" id="KW-0175">Coiled coil</keyword>
<accession>A0A845DY84</accession>
<dbReference type="InterPro" id="IPR017647">
    <property type="entry name" value="Dnd_assoc_3"/>
</dbReference>
<evidence type="ECO:0000259" key="2">
    <source>
        <dbReference type="Pfam" id="PF13643"/>
    </source>
</evidence>
<dbReference type="AlphaFoldDB" id="A0A845DY84"/>
<name>A0A845DY84_9BACI</name>
<dbReference type="Pfam" id="PF13643">
    <property type="entry name" value="DUF4145"/>
    <property type="match status" value="1"/>
</dbReference>
<sequence length="779" mass="91234">MLKLDYKFVTKYGGFLRMSEEMFCSFIEKYQSSLYNLAQKVDELAYLDATSAVIQGRKFAENLLKVIYKEEKKNSTQNFSPTLYEMIRELYNDGVLDKRLQEKFDFLRFQGNKAAHDNKEHSQIIALKVHKQVFQLAGWYTEVYGSPDFETPEYKEPKPATNVDEGYIQDLIKQHIQQFTNKDTSATETQTSSNDTETFHIEQDLEKGESYLIRELSRLKASSQEALENVGNFSKFKDYLHVERNIQRNLEKELEASQDKRKKLILLSGSVGDGKSHLLSYLKEKKPQLIQDFTIINDATESDSPEKNSLDTLKEKLRPVSDQEYQMGNEQIILAINLGVINNFINYPHEDLTFNKFKAFIEESKLFTREITEVYKDDFFAIINFSDYQPFQLSENKVFSNYFNGILQKITRKDTVNPFYQAYQLDIQNDTYTVVHLNYELLSNENTSKLLNKLLCYLILEDKMVISTRTFFNFISDILIPTETSIEEIKIQNMTEFERIDYSLPSLLFDRKGRSEVVDRIQKYDPIHERSHSIDEIINTIYSSQDFNKAIERYIKEKSYKKILNPFVDLLIEKENSLEDESFQSISKLFIRAAFFTDPLLQEEVEKTSMRKYVRYLYGYNRMSNKIVKEIYTSVWEAILSWRGSPKRGYVYINSMSENYRLAQKIDFIPSPLGKKPNALEVLETFDTTINLAFTDQSKSDITHFEIDYALFELLDKVIKGYRPNKKDYEDGLSFVTFMNQLISISKNSDLLIHYHGENELFSLGKDFLGAFALEKVEK</sequence>
<reference evidence="3 4" key="1">
    <citation type="submission" date="2019-11" db="EMBL/GenBank/DDBJ databases">
        <title>Genome sequences of 17 halophilic strains isolated from different environments.</title>
        <authorList>
            <person name="Furrow R.E."/>
        </authorList>
    </citation>
    <scope>NUCLEOTIDE SEQUENCE [LARGE SCALE GENOMIC DNA]</scope>
    <source>
        <strain evidence="3 4">22511_23_Filter</strain>
    </source>
</reference>
<dbReference type="NCBIfam" id="TIGR03238">
    <property type="entry name" value="dnd_assoc_3"/>
    <property type="match status" value="1"/>
</dbReference>
<gene>
    <name evidence="3" type="primary">dptF</name>
    <name evidence="3" type="ORF">GLW04_19220</name>
</gene>
<evidence type="ECO:0000256" key="1">
    <source>
        <dbReference type="SAM" id="Coils"/>
    </source>
</evidence>
<feature type="coiled-coil region" evidence="1">
    <location>
        <begin position="240"/>
        <end position="267"/>
    </location>
</feature>
<dbReference type="Proteomes" id="UP000460949">
    <property type="component" value="Unassembled WGS sequence"/>
</dbReference>
<protein>
    <submittedName>
        <fullName evidence="3">DNA phosphorothioation-dependent restriction protein DptF</fullName>
    </submittedName>
</protein>
<organism evidence="3 4">
    <name type="scientific">Halobacillus litoralis</name>
    <dbReference type="NCBI Taxonomy" id="45668"/>
    <lineage>
        <taxon>Bacteria</taxon>
        <taxon>Bacillati</taxon>
        <taxon>Bacillota</taxon>
        <taxon>Bacilli</taxon>
        <taxon>Bacillales</taxon>
        <taxon>Bacillaceae</taxon>
        <taxon>Halobacillus</taxon>
    </lineage>
</organism>